<feature type="binding site" evidence="15">
    <location>
        <position position="66"/>
    </location>
    <ligand>
        <name>[4Fe-4S] cluster</name>
        <dbReference type="ChEBI" id="CHEBI:49883"/>
        <label>1</label>
    </ligand>
</feature>
<keyword evidence="11 15" id="KW-0408">Iron</keyword>
<dbReference type="EMBL" id="AONC01000022">
    <property type="protein sequence ID" value="EXJ15718.1"/>
    <property type="molecule type" value="Genomic_DNA"/>
</dbReference>
<evidence type="ECO:0000313" key="18">
    <source>
        <dbReference type="EMBL" id="EXJ15718.1"/>
    </source>
</evidence>
<dbReference type="GO" id="GO:0009055">
    <property type="term" value="F:electron transfer activity"/>
    <property type="evidence" value="ECO:0007669"/>
    <property type="project" value="TreeGrafter"/>
</dbReference>
<keyword evidence="9" id="KW-0732">Signal</keyword>
<dbReference type="GO" id="GO:0009061">
    <property type="term" value="P:anaerobic respiration"/>
    <property type="evidence" value="ECO:0007669"/>
    <property type="project" value="TreeGrafter"/>
</dbReference>
<feature type="binding site" evidence="15">
    <location>
        <position position="302"/>
    </location>
    <ligand>
        <name>[3Fe-4S] cluster</name>
        <dbReference type="ChEBI" id="CHEBI:21137"/>
    </ligand>
</feature>
<comment type="catalytic activity">
    <reaction evidence="14">
        <text>H2 + A = AH2</text>
        <dbReference type="Rhea" id="RHEA:12116"/>
        <dbReference type="ChEBI" id="CHEBI:13193"/>
        <dbReference type="ChEBI" id="CHEBI:17499"/>
        <dbReference type="ChEBI" id="CHEBI:18276"/>
        <dbReference type="EC" id="1.12.99.6"/>
    </reaction>
</comment>
<evidence type="ECO:0000256" key="3">
    <source>
        <dbReference type="ARBA" id="ARBA00004196"/>
    </source>
</evidence>
<comment type="subcellular location">
    <subcellularLocation>
        <location evidence="3">Cell envelope</location>
    </subcellularLocation>
</comment>
<dbReference type="STRING" id="1249627.D779_1106"/>
<dbReference type="GO" id="GO:0046872">
    <property type="term" value="F:metal ion binding"/>
    <property type="evidence" value="ECO:0007669"/>
    <property type="project" value="UniProtKB-KW"/>
</dbReference>
<dbReference type="GO" id="GO:0051539">
    <property type="term" value="F:4 iron, 4 sulfur cluster binding"/>
    <property type="evidence" value="ECO:0007669"/>
    <property type="project" value="UniProtKB-KW"/>
</dbReference>
<keyword evidence="8 15" id="KW-0479">Metal-binding</keyword>
<comment type="cofactor">
    <cofactor evidence="2">
        <name>[4Fe-4S] cluster</name>
        <dbReference type="ChEBI" id="CHEBI:49883"/>
    </cofactor>
</comment>
<gene>
    <name evidence="18" type="ORF">D779_1106</name>
</gene>
<evidence type="ECO:0000259" key="17">
    <source>
        <dbReference type="Pfam" id="PF14720"/>
    </source>
</evidence>
<name>W9V812_9GAMM</name>
<protein>
    <recommendedName>
        <fullName evidence="6">hydrogenase (acceptor)</fullName>
        <ecNumber evidence="6">1.12.99.6</ecNumber>
    </recommendedName>
</protein>
<evidence type="ECO:0000256" key="12">
    <source>
        <dbReference type="ARBA" id="ARBA00023014"/>
    </source>
</evidence>
<dbReference type="PATRIC" id="fig|1249627.3.peg.1557"/>
<feature type="domain" description="Cytochrome-c3 hydrogenase C-terminal" evidence="17">
    <location>
        <begin position="232"/>
        <end position="312"/>
    </location>
</feature>
<feature type="binding site" evidence="15">
    <location>
        <position position="299"/>
    </location>
    <ligand>
        <name>[3Fe-4S] cluster</name>
        <dbReference type="ChEBI" id="CHEBI:21137"/>
    </ligand>
</feature>
<evidence type="ECO:0000313" key="19">
    <source>
        <dbReference type="Proteomes" id="UP000019460"/>
    </source>
</evidence>
<comment type="subunit">
    <text evidence="5">Heterodimer of a large and a small subunit.</text>
</comment>
<evidence type="ECO:0000256" key="5">
    <source>
        <dbReference type="ARBA" id="ARBA00011771"/>
    </source>
</evidence>
<dbReference type="Gene3D" id="4.10.480.10">
    <property type="entry name" value="Cytochrome-c3 hydrogenase, C-terminal domain"/>
    <property type="match status" value="1"/>
</dbReference>
<evidence type="ECO:0000256" key="1">
    <source>
        <dbReference type="ARBA" id="ARBA00001927"/>
    </source>
</evidence>
<evidence type="ECO:0000256" key="15">
    <source>
        <dbReference type="PIRSR" id="PIRSR000310-1"/>
    </source>
</evidence>
<dbReference type="InterPro" id="IPR027394">
    <property type="entry name" value="Cytochrome-c3_hydrogenase_C"/>
</dbReference>
<dbReference type="GO" id="GO:0030313">
    <property type="term" value="C:cell envelope"/>
    <property type="evidence" value="ECO:0007669"/>
    <property type="project" value="UniProtKB-SubCell"/>
</dbReference>
<evidence type="ECO:0000256" key="9">
    <source>
        <dbReference type="ARBA" id="ARBA00022729"/>
    </source>
</evidence>
<evidence type="ECO:0000256" key="13">
    <source>
        <dbReference type="ARBA" id="ARBA00023291"/>
    </source>
</evidence>
<feature type="binding site" evidence="15">
    <location>
        <position position="271"/>
    </location>
    <ligand>
        <name>[4Fe-4S] cluster</name>
        <dbReference type="ChEBI" id="CHEBI:49883"/>
        <label>2</label>
    </ligand>
</feature>
<evidence type="ECO:0000259" key="16">
    <source>
        <dbReference type="Pfam" id="PF01058"/>
    </source>
</evidence>
<feature type="binding site" evidence="15">
    <location>
        <position position="199"/>
    </location>
    <ligand>
        <name>[4Fe-4S] cluster</name>
        <dbReference type="ChEBI" id="CHEBI:49883"/>
        <label>1</label>
    </ligand>
</feature>
<evidence type="ECO:0000256" key="6">
    <source>
        <dbReference type="ARBA" id="ARBA00012082"/>
    </source>
</evidence>
<feature type="binding site" evidence="15">
    <location>
        <position position="165"/>
    </location>
    <ligand>
        <name>[4Fe-4S] cluster</name>
        <dbReference type="ChEBI" id="CHEBI:49883"/>
        <label>1</label>
    </ligand>
</feature>
<evidence type="ECO:0000256" key="11">
    <source>
        <dbReference type="ARBA" id="ARBA00023004"/>
    </source>
</evidence>
<dbReference type="NCBIfam" id="TIGR00391">
    <property type="entry name" value="hydA"/>
    <property type="match status" value="1"/>
</dbReference>
<evidence type="ECO:0000256" key="4">
    <source>
        <dbReference type="ARBA" id="ARBA00006605"/>
    </source>
</evidence>
<dbReference type="eggNOG" id="COG1740">
    <property type="taxonomic scope" value="Bacteria"/>
</dbReference>
<dbReference type="PIRSF" id="PIRSF000310">
    <property type="entry name" value="NiFe_hyd_ssu"/>
    <property type="match status" value="1"/>
</dbReference>
<feature type="binding site" evidence="15">
    <location>
        <position position="240"/>
    </location>
    <ligand>
        <name>[4Fe-4S] cluster</name>
        <dbReference type="ChEBI" id="CHEBI:49883"/>
        <label>2</label>
    </ligand>
</feature>
<keyword evidence="12 15" id="KW-0411">Iron-sulfur</keyword>
<dbReference type="InterPro" id="IPR006311">
    <property type="entry name" value="TAT_signal"/>
</dbReference>
<dbReference type="GO" id="GO:0051538">
    <property type="term" value="F:3 iron, 4 sulfur cluster binding"/>
    <property type="evidence" value="ECO:0007669"/>
    <property type="project" value="UniProtKB-KW"/>
</dbReference>
<comment type="cofactor">
    <cofactor evidence="1">
        <name>[3Fe-4S] cluster</name>
        <dbReference type="ChEBI" id="CHEBI:21137"/>
    </cofactor>
</comment>
<dbReference type="GO" id="GO:0008901">
    <property type="term" value="F:ferredoxin hydrogenase activity"/>
    <property type="evidence" value="ECO:0007669"/>
    <property type="project" value="InterPro"/>
</dbReference>
<comment type="caution">
    <text evidence="18">The sequence shown here is derived from an EMBL/GenBank/DDBJ whole genome shotgun (WGS) entry which is preliminary data.</text>
</comment>
<evidence type="ECO:0000256" key="2">
    <source>
        <dbReference type="ARBA" id="ARBA00001966"/>
    </source>
</evidence>
<dbReference type="Pfam" id="PF01058">
    <property type="entry name" value="Oxidored_q6"/>
    <property type="match status" value="1"/>
</dbReference>
<dbReference type="GO" id="GO:0016020">
    <property type="term" value="C:membrane"/>
    <property type="evidence" value="ECO:0007669"/>
    <property type="project" value="TreeGrafter"/>
</dbReference>
<dbReference type="InterPro" id="IPR037024">
    <property type="entry name" value="NiFe_Hase_small_N_sf"/>
</dbReference>
<dbReference type="EC" id="1.12.99.6" evidence="6"/>
<evidence type="ECO:0000256" key="14">
    <source>
        <dbReference type="ARBA" id="ARBA00048757"/>
    </source>
</evidence>
<dbReference type="PANTHER" id="PTHR30013:SF7">
    <property type="entry name" value="HYDROGENASE-2 SMALL CHAIN"/>
    <property type="match status" value="1"/>
</dbReference>
<evidence type="ECO:0000256" key="10">
    <source>
        <dbReference type="ARBA" id="ARBA00023002"/>
    </source>
</evidence>
<dbReference type="Proteomes" id="UP000019460">
    <property type="component" value="Unassembled WGS sequence"/>
</dbReference>
<dbReference type="InterPro" id="IPR001821">
    <property type="entry name" value="NiFe_hydrogenase_ssu"/>
</dbReference>
<feature type="binding site" evidence="15">
    <location>
        <position position="69"/>
    </location>
    <ligand>
        <name>[4Fe-4S] cluster</name>
        <dbReference type="ChEBI" id="CHEBI:49883"/>
        <label>1</label>
    </ligand>
</feature>
<dbReference type="GO" id="GO:0044569">
    <property type="term" value="C:[Ni-Fe] hydrogenase complex"/>
    <property type="evidence" value="ECO:0007669"/>
    <property type="project" value="TreeGrafter"/>
</dbReference>
<evidence type="ECO:0000256" key="8">
    <source>
        <dbReference type="ARBA" id="ARBA00022723"/>
    </source>
</evidence>
<accession>W9V812</accession>
<dbReference type="GO" id="GO:0009375">
    <property type="term" value="C:ferredoxin hydrogenase complex"/>
    <property type="evidence" value="ECO:0007669"/>
    <property type="project" value="InterPro"/>
</dbReference>
<keyword evidence="10" id="KW-0560">Oxidoreductase</keyword>
<organism evidence="18 19">
    <name type="scientific">Imhoffiella purpurea</name>
    <dbReference type="NCBI Taxonomy" id="1249627"/>
    <lineage>
        <taxon>Bacteria</taxon>
        <taxon>Pseudomonadati</taxon>
        <taxon>Pseudomonadota</taxon>
        <taxon>Gammaproteobacteria</taxon>
        <taxon>Chromatiales</taxon>
        <taxon>Chromatiaceae</taxon>
        <taxon>Imhoffiella</taxon>
    </lineage>
</organism>
<feature type="binding site" evidence="15">
    <location>
        <position position="265"/>
    </location>
    <ligand>
        <name>[4Fe-4S] cluster</name>
        <dbReference type="ChEBI" id="CHEBI:49883"/>
        <label>2</label>
    </ligand>
</feature>
<dbReference type="NCBIfam" id="TIGR01409">
    <property type="entry name" value="TAT_signal_seq"/>
    <property type="match status" value="1"/>
</dbReference>
<feature type="domain" description="NADH:ubiquinone oxidoreductase-like 20kDa subunit" evidence="16">
    <location>
        <begin position="66"/>
        <end position="212"/>
    </location>
</feature>
<dbReference type="Gene3D" id="3.40.50.700">
    <property type="entry name" value="NADH:ubiquinone oxidoreductase-like, 20kDa subunit"/>
    <property type="match status" value="1"/>
</dbReference>
<keyword evidence="7 15" id="KW-0004">4Fe-4S</keyword>
<feature type="binding site" evidence="15">
    <location>
        <position position="280"/>
    </location>
    <ligand>
        <name>[3Fe-4S] cluster</name>
        <dbReference type="ChEBI" id="CHEBI:21137"/>
    </ligand>
</feature>
<comment type="similarity">
    <text evidence="4">Belongs to the [NiFe]/[NiFeSe] hydrogenase small subunit family.</text>
</comment>
<feature type="binding site" evidence="15">
    <location>
        <position position="237"/>
    </location>
    <ligand>
        <name>[4Fe-4S] cluster</name>
        <dbReference type="ChEBI" id="CHEBI:49883"/>
        <label>2</label>
    </ligand>
</feature>
<sequence length="369" mass="39384">MANLKTPDKTLGEGLREIGLSRRGFLKFCAATASMMALPPNLVPAIAAALEQARRPSVIWLSFQECTGCTESLTRSHSPSVENLILDLVSLDYHHTLQAAAGEAAEEARLQAMEANRGQYLVIVDGSIPGPDANPGYSTVAGHSNYDILMETVEHAAAVIAVGTCAAFGGLPQAKPNPTGAMSVMDLVHDKPVINVSGCPPIPMVITGVLAHYLTFGRLPELDAYRRPMAFYGQSIHDRCYRRPFYDKGLFAESFDDAGAKLGWCLYRLGCKGPTTYNACATMRWNSGTSWPVESGHPCLGCSEPGFWDDAGFYEPVSVPIGVTSKTLIEGAAVGAVAGAGIAALARKAKKEAVANRQPVTIDELEQKL</sequence>
<dbReference type="Pfam" id="PF14720">
    <property type="entry name" value="NiFe_hyd_SSU_C"/>
    <property type="match status" value="1"/>
</dbReference>
<dbReference type="PANTHER" id="PTHR30013">
    <property type="entry name" value="NIFE / NIFESE HYDROGENASE SMALL SUBUNIT FAMILY MEMBER"/>
    <property type="match status" value="1"/>
</dbReference>
<dbReference type="AlphaFoldDB" id="W9V812"/>
<dbReference type="InterPro" id="IPR006137">
    <property type="entry name" value="NADH_UbQ_OxRdtase-like_20kDa"/>
</dbReference>
<dbReference type="SUPFAM" id="SSF56770">
    <property type="entry name" value="HydA/Nqo6-like"/>
    <property type="match status" value="1"/>
</dbReference>
<dbReference type="OrthoDB" id="9766729at2"/>
<keyword evidence="13 15" id="KW-0003">3Fe-4S</keyword>
<keyword evidence="19" id="KW-1185">Reference proteome</keyword>
<dbReference type="RefSeq" id="WP_043751959.1">
    <property type="nucleotide sequence ID" value="NZ_AONC01000022.1"/>
</dbReference>
<dbReference type="InterPro" id="IPR037148">
    <property type="entry name" value="NiFe-Hase_small_C_sf"/>
</dbReference>
<evidence type="ECO:0000256" key="7">
    <source>
        <dbReference type="ARBA" id="ARBA00022485"/>
    </source>
</evidence>
<reference evidence="18 19" key="1">
    <citation type="submission" date="2012-11" db="EMBL/GenBank/DDBJ databases">
        <title>Genome assembly of Thiorhodococcus sp. AK35.</title>
        <authorList>
            <person name="Nupur N."/>
            <person name="Khatri I."/>
            <person name="Subramanian S."/>
            <person name="Pinnaka A."/>
        </authorList>
    </citation>
    <scope>NUCLEOTIDE SEQUENCE [LARGE SCALE GENOMIC DNA]</scope>
    <source>
        <strain evidence="18 19">AK35</strain>
    </source>
</reference>
<dbReference type="PROSITE" id="PS51318">
    <property type="entry name" value="TAT"/>
    <property type="match status" value="1"/>
</dbReference>
<proteinExistence type="inferred from homology"/>
<dbReference type="GO" id="GO:0033748">
    <property type="term" value="F:hydrogenase (acceptor) activity"/>
    <property type="evidence" value="ECO:0007669"/>
    <property type="project" value="UniProtKB-EC"/>
</dbReference>
<dbReference type="PRINTS" id="PR00614">
    <property type="entry name" value="NIHGNASESMLL"/>
</dbReference>
<dbReference type="InterPro" id="IPR019546">
    <property type="entry name" value="TAT_signal_bac_arc"/>
</dbReference>